<keyword evidence="3" id="KW-1185">Reference proteome</keyword>
<evidence type="ECO:0000313" key="2">
    <source>
        <dbReference type="EMBL" id="CAB3722139.1"/>
    </source>
</evidence>
<gene>
    <name evidence="2" type="ORF">LMG24238_05001</name>
</gene>
<proteinExistence type="predicted"/>
<feature type="compositionally biased region" description="Pro residues" evidence="1">
    <location>
        <begin position="19"/>
        <end position="32"/>
    </location>
</feature>
<sequence>MQVRFNPAKDDSPVGPVSSTPPEPPLEPPAKPLPRDLPFRGPSDPQKPPLVDVA</sequence>
<dbReference type="EMBL" id="CADIKC010000007">
    <property type="protein sequence ID" value="CAB3722139.1"/>
    <property type="molecule type" value="Genomic_DNA"/>
</dbReference>
<organism evidence="2 3">
    <name type="scientific">Paraburkholderia sediminicola</name>
    <dbReference type="NCBI Taxonomy" id="458836"/>
    <lineage>
        <taxon>Bacteria</taxon>
        <taxon>Pseudomonadati</taxon>
        <taxon>Pseudomonadota</taxon>
        <taxon>Betaproteobacteria</taxon>
        <taxon>Burkholderiales</taxon>
        <taxon>Burkholderiaceae</taxon>
        <taxon>Paraburkholderia</taxon>
    </lineage>
</organism>
<dbReference type="Proteomes" id="UP000494255">
    <property type="component" value="Unassembled WGS sequence"/>
</dbReference>
<protein>
    <submittedName>
        <fullName evidence="2">Uncharacterized protein</fullName>
    </submittedName>
</protein>
<feature type="region of interest" description="Disordered" evidence="1">
    <location>
        <begin position="1"/>
        <end position="54"/>
    </location>
</feature>
<evidence type="ECO:0000313" key="3">
    <source>
        <dbReference type="Proteomes" id="UP000494255"/>
    </source>
</evidence>
<evidence type="ECO:0000256" key="1">
    <source>
        <dbReference type="SAM" id="MobiDB-lite"/>
    </source>
</evidence>
<reference evidence="2 3" key="1">
    <citation type="submission" date="2020-04" db="EMBL/GenBank/DDBJ databases">
        <authorList>
            <person name="De Canck E."/>
        </authorList>
    </citation>
    <scope>NUCLEOTIDE SEQUENCE [LARGE SCALE GENOMIC DNA]</scope>
    <source>
        <strain evidence="2 3">LMG 24238</strain>
    </source>
</reference>
<accession>A0A6J5BZJ7</accession>
<dbReference type="AlphaFoldDB" id="A0A6J5BZJ7"/>
<name>A0A6J5BZJ7_9BURK</name>